<keyword evidence="1" id="KW-0408">Iron</keyword>
<dbReference type="Gene3D" id="3.40.50.740">
    <property type="match status" value="1"/>
</dbReference>
<reference evidence="6 7" key="1">
    <citation type="journal article" date="2020" name="Microorganisms">
        <title>Osmotic Adaptation and Compatible Solute Biosynthesis of Phototrophic Bacteria as Revealed from Genome Analyses.</title>
        <authorList>
            <person name="Imhoff J.F."/>
            <person name="Rahn T."/>
            <person name="Kunzel S."/>
            <person name="Keller A."/>
            <person name="Neulinger S.C."/>
        </authorList>
    </citation>
    <scope>NUCLEOTIDE SEQUENCE [LARGE SCALE GENOMIC DNA]</scope>
    <source>
        <strain evidence="6 7">DSM 6210</strain>
    </source>
</reference>
<feature type="non-terminal residue" evidence="6">
    <location>
        <position position="208"/>
    </location>
</feature>
<dbReference type="InterPro" id="IPR050612">
    <property type="entry name" value="Prok_Mopterin_Oxidored"/>
</dbReference>
<dbReference type="RefSeq" id="WP_200243948.1">
    <property type="nucleotide sequence ID" value="NZ_NRRV01000269.1"/>
</dbReference>
<evidence type="ECO:0000256" key="1">
    <source>
        <dbReference type="ARBA" id="ARBA00022485"/>
    </source>
</evidence>
<protein>
    <submittedName>
        <fullName evidence="6">DMSO reductase</fullName>
    </submittedName>
</protein>
<organism evidence="6 7">
    <name type="scientific">Thiohalocapsa halophila</name>
    <dbReference type="NCBI Taxonomy" id="69359"/>
    <lineage>
        <taxon>Bacteria</taxon>
        <taxon>Pseudomonadati</taxon>
        <taxon>Pseudomonadota</taxon>
        <taxon>Gammaproteobacteria</taxon>
        <taxon>Chromatiales</taxon>
        <taxon>Chromatiaceae</taxon>
        <taxon>Thiohalocapsa</taxon>
    </lineage>
</organism>
<dbReference type="PANTHER" id="PTHR43742:SF9">
    <property type="entry name" value="TETRATHIONATE REDUCTASE SUBUNIT A"/>
    <property type="match status" value="1"/>
</dbReference>
<comment type="caution">
    <text evidence="6">The sequence shown here is derived from an EMBL/GenBank/DDBJ whole genome shotgun (WGS) entry which is preliminary data.</text>
</comment>
<keyword evidence="4" id="KW-0560">Oxidoreductase</keyword>
<name>A0ABS1CQM4_9GAMM</name>
<dbReference type="InterPro" id="IPR006656">
    <property type="entry name" value="Mopterin_OxRdtase"/>
</dbReference>
<evidence type="ECO:0000256" key="3">
    <source>
        <dbReference type="ARBA" id="ARBA00022729"/>
    </source>
</evidence>
<accession>A0ABS1CQM4</accession>
<evidence type="ECO:0000313" key="6">
    <source>
        <dbReference type="EMBL" id="MBK1634088.1"/>
    </source>
</evidence>
<evidence type="ECO:0000259" key="5">
    <source>
        <dbReference type="Pfam" id="PF00384"/>
    </source>
</evidence>
<keyword evidence="1" id="KW-0411">Iron-sulfur</keyword>
<keyword evidence="1" id="KW-0479">Metal-binding</keyword>
<dbReference type="EMBL" id="NRRV01000269">
    <property type="protein sequence ID" value="MBK1634088.1"/>
    <property type="molecule type" value="Genomic_DNA"/>
</dbReference>
<dbReference type="Gene3D" id="3.40.228.10">
    <property type="entry name" value="Dimethylsulfoxide Reductase, domain 2"/>
    <property type="match status" value="1"/>
</dbReference>
<evidence type="ECO:0000256" key="2">
    <source>
        <dbReference type="ARBA" id="ARBA00022505"/>
    </source>
</evidence>
<keyword evidence="1" id="KW-0004">4Fe-4S</keyword>
<keyword evidence="3" id="KW-0732">Signal</keyword>
<keyword evidence="2" id="KW-0500">Molybdenum</keyword>
<dbReference type="SUPFAM" id="SSF53706">
    <property type="entry name" value="Formate dehydrogenase/DMSO reductase, domains 1-3"/>
    <property type="match status" value="1"/>
</dbReference>
<dbReference type="PANTHER" id="PTHR43742">
    <property type="entry name" value="TRIMETHYLAMINE-N-OXIDE REDUCTASE"/>
    <property type="match status" value="1"/>
</dbReference>
<keyword evidence="7" id="KW-1185">Reference proteome</keyword>
<feature type="domain" description="Molybdopterin oxidoreductase" evidence="5">
    <location>
        <begin position="2"/>
        <end position="177"/>
    </location>
</feature>
<gene>
    <name evidence="6" type="ORF">CKO31_25910</name>
</gene>
<feature type="non-terminal residue" evidence="6">
    <location>
        <position position="1"/>
    </location>
</feature>
<proteinExistence type="predicted"/>
<sequence length="208" mass="23033">HGSDQERAMQMLAALTGNINSPGGRCQGVGAGWSHPPHPEQPEGKGLPIIDGFPGQVAFPTHHASGMVLKMIKDGSMGRPDVYMWYCYQPVYSNGEMLENAEVLKSIPYLVCSTITYDESSSLADLILPDATYLERWDWEDMVSPKQIAEYYIRQPLVQPLGEARDFGDVCCDLAERMGFPLGYKSKEEFVRMSCDMTPGVKEAGGFE</sequence>
<evidence type="ECO:0000313" key="7">
    <source>
        <dbReference type="Proteomes" id="UP000748752"/>
    </source>
</evidence>
<dbReference type="Proteomes" id="UP000748752">
    <property type="component" value="Unassembled WGS sequence"/>
</dbReference>
<dbReference type="Gene3D" id="3.30.2070.10">
    <property type="entry name" value="Formate dehydrogenase/DMSO reductase"/>
    <property type="match status" value="1"/>
</dbReference>
<dbReference type="Pfam" id="PF00384">
    <property type="entry name" value="Molybdopterin"/>
    <property type="match status" value="1"/>
</dbReference>
<evidence type="ECO:0000256" key="4">
    <source>
        <dbReference type="ARBA" id="ARBA00023002"/>
    </source>
</evidence>